<dbReference type="STRING" id="2880.D7FRI0"/>
<dbReference type="Gene3D" id="3.40.630.10">
    <property type="entry name" value="Zn peptidases"/>
    <property type="match status" value="1"/>
</dbReference>
<dbReference type="InterPro" id="IPR011650">
    <property type="entry name" value="Peptidase_M20_dimer"/>
</dbReference>
<evidence type="ECO:0000259" key="6">
    <source>
        <dbReference type="Pfam" id="PF07687"/>
    </source>
</evidence>
<name>D7FRI0_ECTSI</name>
<evidence type="ECO:0000256" key="4">
    <source>
        <dbReference type="ARBA" id="ARBA00022801"/>
    </source>
</evidence>
<protein>
    <recommendedName>
        <fullName evidence="6">Peptidase M20 dimerisation domain-containing protein</fullName>
    </recommendedName>
</protein>
<dbReference type="Gene3D" id="3.30.70.360">
    <property type="match status" value="1"/>
</dbReference>
<dbReference type="CDD" id="cd05675">
    <property type="entry name" value="M20_yscS_like"/>
    <property type="match status" value="1"/>
</dbReference>
<dbReference type="InterPro" id="IPR002933">
    <property type="entry name" value="Peptidase_M20"/>
</dbReference>
<dbReference type="Gene3D" id="1.10.150.900">
    <property type="match status" value="1"/>
</dbReference>
<dbReference type="Pfam" id="PF01546">
    <property type="entry name" value="Peptidase_M20"/>
    <property type="match status" value="1"/>
</dbReference>
<gene>
    <name evidence="7" type="ORF">Esi_0215_0007</name>
</gene>
<dbReference type="GO" id="GO:0016787">
    <property type="term" value="F:hydrolase activity"/>
    <property type="evidence" value="ECO:0007669"/>
    <property type="project" value="UniProtKB-KW"/>
</dbReference>
<dbReference type="SUPFAM" id="SSF55031">
    <property type="entry name" value="Bacterial exopeptidase dimerisation domain"/>
    <property type="match status" value="1"/>
</dbReference>
<evidence type="ECO:0000313" key="8">
    <source>
        <dbReference type="Proteomes" id="UP000002630"/>
    </source>
</evidence>
<dbReference type="OMA" id="DWTHHPF"/>
<evidence type="ECO:0000313" key="7">
    <source>
        <dbReference type="EMBL" id="CBJ30771.1"/>
    </source>
</evidence>
<evidence type="ECO:0000256" key="3">
    <source>
        <dbReference type="ARBA" id="ARBA00022723"/>
    </source>
</evidence>
<comment type="cofactor">
    <cofactor evidence="1">
        <name>Zn(2+)</name>
        <dbReference type="ChEBI" id="CHEBI:29105"/>
    </cofactor>
</comment>
<evidence type="ECO:0000256" key="5">
    <source>
        <dbReference type="ARBA" id="ARBA00022833"/>
    </source>
</evidence>
<keyword evidence="5" id="KW-0862">Zinc</keyword>
<accession>D7FRI0</accession>
<reference evidence="7 8" key="1">
    <citation type="journal article" date="2010" name="Nature">
        <title>The Ectocarpus genome and the independent evolution of multicellularity in brown algae.</title>
        <authorList>
            <person name="Cock J.M."/>
            <person name="Sterck L."/>
            <person name="Rouze P."/>
            <person name="Scornet D."/>
            <person name="Allen A.E."/>
            <person name="Amoutzias G."/>
            <person name="Anthouard V."/>
            <person name="Artiguenave F."/>
            <person name="Aury J.M."/>
            <person name="Badger J.H."/>
            <person name="Beszteri B."/>
            <person name="Billiau K."/>
            <person name="Bonnet E."/>
            <person name="Bothwell J.H."/>
            <person name="Bowler C."/>
            <person name="Boyen C."/>
            <person name="Brownlee C."/>
            <person name="Carrano C.J."/>
            <person name="Charrier B."/>
            <person name="Cho G.Y."/>
            <person name="Coelho S.M."/>
            <person name="Collen J."/>
            <person name="Corre E."/>
            <person name="Da Silva C."/>
            <person name="Delage L."/>
            <person name="Delaroque N."/>
            <person name="Dittami S.M."/>
            <person name="Doulbeau S."/>
            <person name="Elias M."/>
            <person name="Farnham G."/>
            <person name="Gachon C.M."/>
            <person name="Gschloessl B."/>
            <person name="Heesch S."/>
            <person name="Jabbari K."/>
            <person name="Jubin C."/>
            <person name="Kawai H."/>
            <person name="Kimura K."/>
            <person name="Kloareg B."/>
            <person name="Kupper F.C."/>
            <person name="Lang D."/>
            <person name="Le Bail A."/>
            <person name="Leblanc C."/>
            <person name="Lerouge P."/>
            <person name="Lohr M."/>
            <person name="Lopez P.J."/>
            <person name="Martens C."/>
            <person name="Maumus F."/>
            <person name="Michel G."/>
            <person name="Miranda-Saavedra D."/>
            <person name="Morales J."/>
            <person name="Moreau H."/>
            <person name="Motomura T."/>
            <person name="Nagasato C."/>
            <person name="Napoli C.A."/>
            <person name="Nelson D.R."/>
            <person name="Nyvall-Collen P."/>
            <person name="Peters A.F."/>
            <person name="Pommier C."/>
            <person name="Potin P."/>
            <person name="Poulain J."/>
            <person name="Quesneville H."/>
            <person name="Read B."/>
            <person name="Rensing S.A."/>
            <person name="Ritter A."/>
            <person name="Rousvoal S."/>
            <person name="Samanta M."/>
            <person name="Samson G."/>
            <person name="Schroeder D.C."/>
            <person name="Segurens B."/>
            <person name="Strittmatter M."/>
            <person name="Tonon T."/>
            <person name="Tregear J.W."/>
            <person name="Valentin K."/>
            <person name="von Dassow P."/>
            <person name="Yamagishi T."/>
            <person name="Van de Peer Y."/>
            <person name="Wincker P."/>
        </authorList>
    </citation>
    <scope>NUCLEOTIDE SEQUENCE [LARGE SCALE GENOMIC DNA]</scope>
    <source>
        <strain evidence="8">Ec32 / CCAP1310/4</strain>
    </source>
</reference>
<dbReference type="InterPro" id="IPR050072">
    <property type="entry name" value="Peptidase_M20A"/>
</dbReference>
<keyword evidence="8" id="KW-1185">Reference proteome</keyword>
<evidence type="ECO:0000256" key="1">
    <source>
        <dbReference type="ARBA" id="ARBA00001947"/>
    </source>
</evidence>
<dbReference type="PANTHER" id="PTHR43808:SF8">
    <property type="entry name" value="PEPTIDASE M20 DIMERISATION DOMAIN-CONTAINING PROTEIN"/>
    <property type="match status" value="1"/>
</dbReference>
<dbReference type="InParanoid" id="D7FRI0"/>
<keyword evidence="4" id="KW-0378">Hydrolase</keyword>
<feature type="domain" description="Peptidase M20 dimerisation" evidence="6">
    <location>
        <begin position="225"/>
        <end position="371"/>
    </location>
</feature>
<dbReference type="PANTHER" id="PTHR43808">
    <property type="entry name" value="ACETYLORNITHINE DEACETYLASE"/>
    <property type="match status" value="1"/>
</dbReference>
<dbReference type="AlphaFoldDB" id="D7FRI0"/>
<dbReference type="Pfam" id="PF07687">
    <property type="entry name" value="M20_dimer"/>
    <property type="match status" value="1"/>
</dbReference>
<dbReference type="InterPro" id="IPR036264">
    <property type="entry name" value="Bact_exopeptidase_dim_dom"/>
</dbReference>
<dbReference type="Proteomes" id="UP000002630">
    <property type="component" value="Linkage Group LG14"/>
</dbReference>
<dbReference type="EMBL" id="FN648393">
    <property type="protein sequence ID" value="CBJ30771.1"/>
    <property type="molecule type" value="Genomic_DNA"/>
</dbReference>
<dbReference type="OrthoDB" id="3064516at2759"/>
<organism evidence="7 8">
    <name type="scientific">Ectocarpus siliculosus</name>
    <name type="common">Brown alga</name>
    <name type="synonym">Conferva siliculosa</name>
    <dbReference type="NCBI Taxonomy" id="2880"/>
    <lineage>
        <taxon>Eukaryota</taxon>
        <taxon>Sar</taxon>
        <taxon>Stramenopiles</taxon>
        <taxon>Ochrophyta</taxon>
        <taxon>PX clade</taxon>
        <taxon>Phaeophyceae</taxon>
        <taxon>Ectocarpales</taxon>
        <taxon>Ectocarpaceae</taxon>
        <taxon>Ectocarpus</taxon>
    </lineage>
</organism>
<keyword evidence="3" id="KW-0479">Metal-binding</keyword>
<evidence type="ECO:0000256" key="2">
    <source>
        <dbReference type="ARBA" id="ARBA00006247"/>
    </source>
</evidence>
<dbReference type="EMBL" id="FN649739">
    <property type="protein sequence ID" value="CBJ30771.1"/>
    <property type="molecule type" value="Genomic_DNA"/>
</dbReference>
<dbReference type="SUPFAM" id="SSF53187">
    <property type="entry name" value="Zn-dependent exopeptidases"/>
    <property type="match status" value="1"/>
</dbReference>
<dbReference type="GO" id="GO:0046872">
    <property type="term" value="F:metal ion binding"/>
    <property type="evidence" value="ECO:0007669"/>
    <property type="project" value="UniProtKB-KW"/>
</dbReference>
<sequence length="489" mass="52442">MEIEYGDITSDEAVGFCLPDPRKAREDTLSLLQAMIRNRCENFGDGLCKESRSIKVLQDYLEGHGLQTECHARPERPERHNIVSSIGSGSPRVMLGPAHVDVVPATPDDASQVQQVYSGWDEDPWSGTVTDGEVFGRGAVDMLNTVAAMAVAFVSIKESGVALNGTLLFCAVSDEEAGGEDGAKFILSDPGLKKLFTADYCVTELGGASIPDFKLRPTLSFFQSTAEKGTTKVEVTLRGRPGHGSVPRAADNALVRAAEVVRRVHAYSAPTVITPEWKGFVKALQLPGPLEWLLTFPPLLPLVLMVLLKMGSPIAPVGHALTRLTMSPNALVGAVKDNVVPGICTVAVDCRTLPGQSEEYVLDHVRKALGSDIASDVDHCSIGAQSHIPASRSEPDTPLWKAMEKAASAVIKGASLVPVMLPGGTDCRYYRGIGGAVAYGANLLEPSMTFGDLTKRFHGQNERIGLRSLWTSVQFYSLMVKNLMVAESA</sequence>
<proteinExistence type="inferred from homology"/>
<comment type="similarity">
    <text evidence="2">Belongs to the peptidase M20A family.</text>
</comment>
<dbReference type="eggNOG" id="KOG2275">
    <property type="taxonomic scope" value="Eukaryota"/>
</dbReference>